<feature type="domain" description="UBA" evidence="2">
    <location>
        <begin position="342"/>
        <end position="381"/>
    </location>
</feature>
<feature type="domain" description="UMA" evidence="3">
    <location>
        <begin position="11"/>
        <end position="56"/>
    </location>
</feature>
<evidence type="ECO:0000259" key="2">
    <source>
        <dbReference type="PROSITE" id="PS50030"/>
    </source>
</evidence>
<evidence type="ECO:0008006" key="6">
    <source>
        <dbReference type="Google" id="ProtNLM"/>
    </source>
</evidence>
<dbReference type="Gene3D" id="1.10.8.10">
    <property type="entry name" value="DNA helicase RuvA subunit, C-terminal domain"/>
    <property type="match status" value="1"/>
</dbReference>
<feature type="region of interest" description="Disordered" evidence="1">
    <location>
        <begin position="287"/>
        <end position="345"/>
    </location>
</feature>
<dbReference type="EMBL" id="JABAYA010000083">
    <property type="protein sequence ID" value="KAF7726147.1"/>
    <property type="molecule type" value="Genomic_DNA"/>
</dbReference>
<accession>A0A8H7BRQ3</accession>
<dbReference type="Proteomes" id="UP000605846">
    <property type="component" value="Unassembled WGS sequence"/>
</dbReference>
<reference evidence="4" key="1">
    <citation type="submission" date="2020-01" db="EMBL/GenBank/DDBJ databases">
        <title>Genome Sequencing of Three Apophysomyces-Like Fungal Strains Confirms a Novel Fungal Genus in the Mucoromycota with divergent Burkholderia-like Endosymbiotic Bacteria.</title>
        <authorList>
            <person name="Stajich J.E."/>
            <person name="Macias A.M."/>
            <person name="Carter-House D."/>
            <person name="Lovett B."/>
            <person name="Kasson L.R."/>
            <person name="Berry K."/>
            <person name="Grigoriev I."/>
            <person name="Chang Y."/>
            <person name="Spatafora J."/>
            <person name="Kasson M.T."/>
        </authorList>
    </citation>
    <scope>NUCLEOTIDE SEQUENCE</scope>
    <source>
        <strain evidence="4">NRRL A-21654</strain>
    </source>
</reference>
<organism evidence="4 5">
    <name type="scientific">Apophysomyces ossiformis</name>
    <dbReference type="NCBI Taxonomy" id="679940"/>
    <lineage>
        <taxon>Eukaryota</taxon>
        <taxon>Fungi</taxon>
        <taxon>Fungi incertae sedis</taxon>
        <taxon>Mucoromycota</taxon>
        <taxon>Mucoromycotina</taxon>
        <taxon>Mucoromycetes</taxon>
        <taxon>Mucorales</taxon>
        <taxon>Mucorineae</taxon>
        <taxon>Mucoraceae</taxon>
        <taxon>Apophysomyces</taxon>
    </lineage>
</organism>
<dbReference type="GO" id="GO:0043162">
    <property type="term" value="P:ubiquitin-dependent protein catabolic process via the multivesicular body sorting pathway"/>
    <property type="evidence" value="ECO:0007669"/>
    <property type="project" value="InterPro"/>
</dbReference>
<comment type="caution">
    <text evidence="4">The sequence shown here is derived from an EMBL/GenBank/DDBJ whole genome shotgun (WGS) entry which is preliminary data.</text>
</comment>
<evidence type="ECO:0000259" key="3">
    <source>
        <dbReference type="PROSITE" id="PS51497"/>
    </source>
</evidence>
<protein>
    <recommendedName>
        <fullName evidence="6">UBA domain-containing protein</fullName>
    </recommendedName>
</protein>
<keyword evidence="5" id="KW-1185">Reference proteome</keyword>
<dbReference type="Pfam" id="PF22562">
    <property type="entry name" value="UBA_7"/>
    <property type="match status" value="1"/>
</dbReference>
<dbReference type="InterPro" id="IPR038870">
    <property type="entry name" value="UBAP1"/>
</dbReference>
<dbReference type="OrthoDB" id="524326at2759"/>
<dbReference type="SUPFAM" id="SSF46934">
    <property type="entry name" value="UBA-like"/>
    <property type="match status" value="1"/>
</dbReference>
<dbReference type="InterPro" id="IPR009060">
    <property type="entry name" value="UBA-like_sf"/>
</dbReference>
<sequence length="387" mass="42726">MVDQGSVYSVLQDVPVMVSPHYKLPKQIHVISELLAIPDDLSQWGTYTFAAEREALAEIAAVRNAQKEADDEFARRKKEFEEEKIKKQKVAARKIAPGFLDTDTRILKPEPLYGPQRLPAEKKDTTKGEEQEALDEEGWVTLQRQPRRSRSASNPGEKTSVEQDKGTFIDYLKFEQGLSPPDPWDTPENDLVALRSILGDLDTKANPRQAHHAASKKTVGTHTNVMPPQYSSSYVRNITPQYPPDGYWYKNSSTPLKSSYSSQSTTRHTSAPVAPALPPKLFLESTSSAHTSPRVRASTLSQPSTPPPPPSDYRKTESALPSGTASPTIPPPLPPLPPTSVPKDELVHELVNMGFSRPQAMEALEKNDNDLTKATNFLLDAAALEAS</sequence>
<evidence type="ECO:0000313" key="5">
    <source>
        <dbReference type="Proteomes" id="UP000605846"/>
    </source>
</evidence>
<feature type="compositionally biased region" description="Pro residues" evidence="1">
    <location>
        <begin position="328"/>
        <end position="340"/>
    </location>
</feature>
<name>A0A8H7BRQ3_9FUNG</name>
<feature type="region of interest" description="Disordered" evidence="1">
    <location>
        <begin position="106"/>
        <end position="165"/>
    </location>
</feature>
<dbReference type="PANTHER" id="PTHR15960">
    <property type="entry name" value="LD44032P"/>
    <property type="match status" value="1"/>
</dbReference>
<feature type="region of interest" description="Disordered" evidence="1">
    <location>
        <begin position="254"/>
        <end position="275"/>
    </location>
</feature>
<feature type="compositionally biased region" description="Polar residues" evidence="1">
    <location>
        <begin position="218"/>
        <end position="237"/>
    </location>
</feature>
<dbReference type="SMART" id="SM00165">
    <property type="entry name" value="UBA"/>
    <property type="match status" value="1"/>
</dbReference>
<feature type="compositionally biased region" description="Polar residues" evidence="1">
    <location>
        <begin position="254"/>
        <end position="269"/>
    </location>
</feature>
<feature type="compositionally biased region" description="Basic and acidic residues" evidence="1">
    <location>
        <begin position="119"/>
        <end position="130"/>
    </location>
</feature>
<gene>
    <name evidence="4" type="ORF">EC973_009039</name>
</gene>
<dbReference type="InterPro" id="IPR023340">
    <property type="entry name" value="UMA"/>
</dbReference>
<dbReference type="PROSITE" id="PS51497">
    <property type="entry name" value="UMA"/>
    <property type="match status" value="1"/>
</dbReference>
<dbReference type="AlphaFoldDB" id="A0A8H7BRQ3"/>
<proteinExistence type="predicted"/>
<dbReference type="PANTHER" id="PTHR15960:SF5">
    <property type="entry name" value="LD44032P"/>
    <property type="match status" value="1"/>
</dbReference>
<dbReference type="InterPro" id="IPR015940">
    <property type="entry name" value="UBA"/>
</dbReference>
<evidence type="ECO:0000256" key="1">
    <source>
        <dbReference type="SAM" id="MobiDB-lite"/>
    </source>
</evidence>
<dbReference type="PROSITE" id="PS50030">
    <property type="entry name" value="UBA"/>
    <property type="match status" value="1"/>
</dbReference>
<dbReference type="GO" id="GO:0043130">
    <property type="term" value="F:ubiquitin binding"/>
    <property type="evidence" value="ECO:0007669"/>
    <property type="project" value="InterPro"/>
</dbReference>
<feature type="region of interest" description="Disordered" evidence="1">
    <location>
        <begin position="203"/>
        <end position="237"/>
    </location>
</feature>
<evidence type="ECO:0000313" key="4">
    <source>
        <dbReference type="EMBL" id="KAF7726147.1"/>
    </source>
</evidence>
<dbReference type="GO" id="GO:0000813">
    <property type="term" value="C:ESCRT I complex"/>
    <property type="evidence" value="ECO:0007669"/>
    <property type="project" value="InterPro"/>
</dbReference>